<evidence type="ECO:0000313" key="2">
    <source>
        <dbReference type="Proteomes" id="UP000049455"/>
    </source>
</evidence>
<dbReference type="AlphaFoldDB" id="A0A0M7B763"/>
<gene>
    <name evidence="1" type="ORF">JSE7799_00599</name>
</gene>
<dbReference type="EMBL" id="CYPR01000037">
    <property type="protein sequence ID" value="CUH22592.1"/>
    <property type="molecule type" value="Genomic_DNA"/>
</dbReference>
<dbReference type="STRING" id="313367.JSE7799_00599"/>
<dbReference type="Proteomes" id="UP000049455">
    <property type="component" value="Unassembled WGS sequence"/>
</dbReference>
<dbReference type="OrthoDB" id="9762462at2"/>
<reference evidence="1 2" key="1">
    <citation type="submission" date="2015-09" db="EMBL/GenBank/DDBJ databases">
        <authorList>
            <person name="Jackson K.R."/>
            <person name="Lunt B.L."/>
            <person name="Fisher J.N.B."/>
            <person name="Gardner A.V."/>
            <person name="Bailey M.E."/>
            <person name="Deus L.M."/>
            <person name="Earl A.S."/>
            <person name="Gibby P.D."/>
            <person name="Hartmann K.A."/>
            <person name="Liu J.E."/>
            <person name="Manci A.M."/>
            <person name="Nielsen D.A."/>
            <person name="Solomon M.B."/>
            <person name="Breakwell D.P."/>
            <person name="Burnett S.H."/>
            <person name="Grose J.H."/>
        </authorList>
    </citation>
    <scope>NUCLEOTIDE SEQUENCE [LARGE SCALE GENOMIC DNA]</scope>
    <source>
        <strain evidence="1 2">CECT 7799</strain>
    </source>
</reference>
<dbReference type="RefSeq" id="WP_055662278.1">
    <property type="nucleotide sequence ID" value="NZ_CYPR01000037.1"/>
</dbReference>
<organism evidence="1 2">
    <name type="scientific">Jannaschia seosinensis</name>
    <dbReference type="NCBI Taxonomy" id="313367"/>
    <lineage>
        <taxon>Bacteria</taxon>
        <taxon>Pseudomonadati</taxon>
        <taxon>Pseudomonadota</taxon>
        <taxon>Alphaproteobacteria</taxon>
        <taxon>Rhodobacterales</taxon>
        <taxon>Roseobacteraceae</taxon>
        <taxon>Jannaschia</taxon>
    </lineage>
</organism>
<evidence type="ECO:0000313" key="1">
    <source>
        <dbReference type="EMBL" id="CUH22592.1"/>
    </source>
</evidence>
<name>A0A0M7B763_9RHOB</name>
<proteinExistence type="predicted"/>
<accession>A0A0M7B763</accession>
<protein>
    <submittedName>
        <fullName evidence="1">Uncharacterized protein</fullName>
    </submittedName>
</protein>
<sequence>MNILPGPKEFTRENGNEELWYQVFRLEHPVLATKQKRFSLLPGRGRCKMCYAPLTGSAVG</sequence>
<keyword evidence="2" id="KW-1185">Reference proteome</keyword>